<comment type="caution">
    <text evidence="2">The sequence shown here is derived from an EMBL/GenBank/DDBJ whole genome shotgun (WGS) entry which is preliminary data.</text>
</comment>
<name>A0AA39UXU2_9AGAR</name>
<evidence type="ECO:0000313" key="3">
    <source>
        <dbReference type="Proteomes" id="UP001175228"/>
    </source>
</evidence>
<dbReference type="InterPro" id="IPR056279">
    <property type="entry name" value="Aip3p_Bud6_N"/>
</dbReference>
<sequence length="139" mass="15660">MSSKMFVYTQRVPGDVPTAVHALLLSTKQLQESLKLWSLNQATETQVSDVYVQIGTQFNTTIHAFAYHKIDLSDIHSIPTDLRTVLEQCLAEDPSPQALAMYMPEVRRVLYKLLKGLQAKQDAWKAVGGRIPMMPSESR</sequence>
<dbReference type="GO" id="GO:0051286">
    <property type="term" value="C:cell tip"/>
    <property type="evidence" value="ECO:0007669"/>
    <property type="project" value="TreeGrafter"/>
</dbReference>
<dbReference type="GO" id="GO:0005737">
    <property type="term" value="C:cytoplasm"/>
    <property type="evidence" value="ECO:0007669"/>
    <property type="project" value="TreeGrafter"/>
</dbReference>
<dbReference type="GO" id="GO:0030010">
    <property type="term" value="P:establishment of cell polarity"/>
    <property type="evidence" value="ECO:0007669"/>
    <property type="project" value="TreeGrafter"/>
</dbReference>
<accession>A0AA39UXU2</accession>
<dbReference type="InterPro" id="IPR051825">
    <property type="entry name" value="SRCIN1"/>
</dbReference>
<protein>
    <recommendedName>
        <fullName evidence="1">Aip3p/Bud6 N-terminal domain-containing protein</fullName>
    </recommendedName>
</protein>
<dbReference type="PANTHER" id="PTHR22741:SF10">
    <property type="entry name" value="COILED-COIL DOMAIN-CONTAINING PROTEIN CG32809"/>
    <property type="match status" value="1"/>
</dbReference>
<gene>
    <name evidence="2" type="ORF">EDD18DRAFT_155807</name>
</gene>
<dbReference type="AlphaFoldDB" id="A0AA39UXU2"/>
<evidence type="ECO:0000313" key="2">
    <source>
        <dbReference type="EMBL" id="KAK0497490.1"/>
    </source>
</evidence>
<proteinExistence type="predicted"/>
<reference evidence="2" key="1">
    <citation type="submission" date="2023-06" db="EMBL/GenBank/DDBJ databases">
        <authorList>
            <consortium name="Lawrence Berkeley National Laboratory"/>
            <person name="Ahrendt S."/>
            <person name="Sahu N."/>
            <person name="Indic B."/>
            <person name="Wong-Bajracharya J."/>
            <person name="Merenyi Z."/>
            <person name="Ke H.-M."/>
            <person name="Monk M."/>
            <person name="Kocsube S."/>
            <person name="Drula E."/>
            <person name="Lipzen A."/>
            <person name="Balint B."/>
            <person name="Henrissat B."/>
            <person name="Andreopoulos B."/>
            <person name="Martin F.M."/>
            <person name="Harder C.B."/>
            <person name="Rigling D."/>
            <person name="Ford K.L."/>
            <person name="Foster G.D."/>
            <person name="Pangilinan J."/>
            <person name="Papanicolaou A."/>
            <person name="Barry K."/>
            <person name="LaButti K."/>
            <person name="Viragh M."/>
            <person name="Koriabine M."/>
            <person name="Yan M."/>
            <person name="Riley R."/>
            <person name="Champramary S."/>
            <person name="Plett K.L."/>
            <person name="Tsai I.J."/>
            <person name="Slot J."/>
            <person name="Sipos G."/>
            <person name="Plett J."/>
            <person name="Nagy L.G."/>
            <person name="Grigoriev I.V."/>
        </authorList>
    </citation>
    <scope>NUCLEOTIDE SEQUENCE</scope>
    <source>
        <strain evidence="2">HWK02</strain>
    </source>
</reference>
<dbReference type="EMBL" id="JAUEPU010000013">
    <property type="protein sequence ID" value="KAK0497490.1"/>
    <property type="molecule type" value="Genomic_DNA"/>
</dbReference>
<keyword evidence="3" id="KW-1185">Reference proteome</keyword>
<dbReference type="Pfam" id="PF23153">
    <property type="entry name" value="Aip3p_Bud6_N"/>
    <property type="match status" value="1"/>
</dbReference>
<feature type="domain" description="Aip3p/Bud6 N-terminal" evidence="1">
    <location>
        <begin position="18"/>
        <end position="125"/>
    </location>
</feature>
<dbReference type="Proteomes" id="UP001175228">
    <property type="component" value="Unassembled WGS sequence"/>
</dbReference>
<organism evidence="2 3">
    <name type="scientific">Armillaria luteobubalina</name>
    <dbReference type="NCBI Taxonomy" id="153913"/>
    <lineage>
        <taxon>Eukaryota</taxon>
        <taxon>Fungi</taxon>
        <taxon>Dikarya</taxon>
        <taxon>Basidiomycota</taxon>
        <taxon>Agaricomycotina</taxon>
        <taxon>Agaricomycetes</taxon>
        <taxon>Agaricomycetidae</taxon>
        <taxon>Agaricales</taxon>
        <taxon>Marasmiineae</taxon>
        <taxon>Physalacriaceae</taxon>
        <taxon>Armillaria</taxon>
    </lineage>
</organism>
<dbReference type="PANTHER" id="PTHR22741">
    <property type="entry name" value="P140CAP/SNIP-RELATED"/>
    <property type="match status" value="1"/>
</dbReference>
<evidence type="ECO:0000259" key="1">
    <source>
        <dbReference type="Pfam" id="PF23153"/>
    </source>
</evidence>